<evidence type="ECO:0000256" key="9">
    <source>
        <dbReference type="ARBA" id="ARBA00023201"/>
    </source>
</evidence>
<feature type="compositionally biased region" description="Polar residues" evidence="10">
    <location>
        <begin position="1893"/>
        <end position="1903"/>
    </location>
</feature>
<feature type="compositionally biased region" description="Low complexity" evidence="10">
    <location>
        <begin position="1930"/>
        <end position="1949"/>
    </location>
</feature>
<feature type="region of interest" description="Disordered" evidence="10">
    <location>
        <begin position="1891"/>
        <end position="1958"/>
    </location>
</feature>
<feature type="region of interest" description="Disordered" evidence="10">
    <location>
        <begin position="1224"/>
        <end position="1310"/>
    </location>
</feature>
<dbReference type="GO" id="GO:0015386">
    <property type="term" value="F:potassium:proton antiporter activity"/>
    <property type="evidence" value="ECO:0007669"/>
    <property type="project" value="TreeGrafter"/>
</dbReference>
<feature type="domain" description="Cation/H+ exchanger transmembrane" evidence="12">
    <location>
        <begin position="62"/>
        <end position="465"/>
    </location>
</feature>
<dbReference type="GO" id="GO:0098719">
    <property type="term" value="P:sodium ion import across plasma membrane"/>
    <property type="evidence" value="ECO:0007669"/>
    <property type="project" value="TreeGrafter"/>
</dbReference>
<feature type="transmembrane region" description="Helical" evidence="11">
    <location>
        <begin position="244"/>
        <end position="267"/>
    </location>
</feature>
<feature type="region of interest" description="Disordered" evidence="10">
    <location>
        <begin position="542"/>
        <end position="620"/>
    </location>
</feature>
<keyword evidence="7" id="KW-0406">Ion transport</keyword>
<dbReference type="Pfam" id="PF00999">
    <property type="entry name" value="Na_H_Exchanger"/>
    <property type="match status" value="1"/>
</dbReference>
<feature type="compositionally biased region" description="Polar residues" evidence="10">
    <location>
        <begin position="1346"/>
        <end position="1357"/>
    </location>
</feature>
<feature type="compositionally biased region" description="Low complexity" evidence="10">
    <location>
        <begin position="546"/>
        <end position="559"/>
    </location>
</feature>
<feature type="compositionally biased region" description="Polar residues" evidence="10">
    <location>
        <begin position="1540"/>
        <end position="1549"/>
    </location>
</feature>
<dbReference type="EMBL" id="VWRR01000018">
    <property type="protein sequence ID" value="KAF6000727.1"/>
    <property type="molecule type" value="Genomic_DNA"/>
</dbReference>
<keyword evidence="3" id="KW-1003">Cell membrane</keyword>
<accession>A0A7J7IDT7</accession>
<evidence type="ECO:0000256" key="4">
    <source>
        <dbReference type="ARBA" id="ARBA00022692"/>
    </source>
</evidence>
<name>A0A7J7IDT7_9RHOD</name>
<evidence type="ECO:0000256" key="10">
    <source>
        <dbReference type="SAM" id="MobiDB-lite"/>
    </source>
</evidence>
<dbReference type="InterPro" id="IPR018422">
    <property type="entry name" value="Cation/H_exchanger_CPA1"/>
</dbReference>
<feature type="compositionally biased region" description="Basic and acidic residues" evidence="10">
    <location>
        <begin position="593"/>
        <end position="605"/>
    </location>
</feature>
<feature type="region of interest" description="Disordered" evidence="10">
    <location>
        <begin position="1837"/>
        <end position="1860"/>
    </location>
</feature>
<feature type="region of interest" description="Disordered" evidence="10">
    <location>
        <begin position="1326"/>
        <end position="1357"/>
    </location>
</feature>
<comment type="subcellular location">
    <subcellularLocation>
        <location evidence="1">Cell membrane</location>
        <topology evidence="1">Multi-pass membrane protein</topology>
    </subcellularLocation>
</comment>
<evidence type="ECO:0000256" key="2">
    <source>
        <dbReference type="ARBA" id="ARBA00022448"/>
    </source>
</evidence>
<feature type="transmembrane region" description="Helical" evidence="11">
    <location>
        <begin position="370"/>
        <end position="393"/>
    </location>
</feature>
<dbReference type="CDD" id="cd06174">
    <property type="entry name" value="MFS"/>
    <property type="match status" value="1"/>
</dbReference>
<evidence type="ECO:0000256" key="1">
    <source>
        <dbReference type="ARBA" id="ARBA00004651"/>
    </source>
</evidence>
<keyword evidence="8 11" id="KW-0472">Membrane</keyword>
<evidence type="ECO:0000256" key="3">
    <source>
        <dbReference type="ARBA" id="ARBA00022475"/>
    </source>
</evidence>
<evidence type="ECO:0000256" key="5">
    <source>
        <dbReference type="ARBA" id="ARBA00022989"/>
    </source>
</evidence>
<keyword evidence="6" id="KW-0915">Sodium</keyword>
<feature type="compositionally biased region" description="Low complexity" evidence="10">
    <location>
        <begin position="949"/>
        <end position="958"/>
    </location>
</feature>
<feature type="transmembrane region" description="Helical" evidence="11">
    <location>
        <begin position="337"/>
        <end position="358"/>
    </location>
</feature>
<evidence type="ECO:0000313" key="13">
    <source>
        <dbReference type="EMBL" id="KAF6000727.1"/>
    </source>
</evidence>
<keyword evidence="2" id="KW-0813">Transport</keyword>
<feature type="region of interest" description="Disordered" evidence="10">
    <location>
        <begin position="1035"/>
        <end position="1088"/>
    </location>
</feature>
<evidence type="ECO:0000313" key="14">
    <source>
        <dbReference type="Proteomes" id="UP000530660"/>
    </source>
</evidence>
<feature type="transmembrane region" description="Helical" evidence="11">
    <location>
        <begin position="298"/>
        <end position="317"/>
    </location>
</feature>
<keyword evidence="5 11" id="KW-1133">Transmembrane helix</keyword>
<feature type="compositionally biased region" description="Polar residues" evidence="10">
    <location>
        <begin position="1515"/>
        <end position="1533"/>
    </location>
</feature>
<dbReference type="Gene3D" id="6.10.140.1330">
    <property type="match status" value="1"/>
</dbReference>
<feature type="compositionally biased region" description="Polar residues" evidence="10">
    <location>
        <begin position="606"/>
        <end position="619"/>
    </location>
</feature>
<evidence type="ECO:0000256" key="7">
    <source>
        <dbReference type="ARBA" id="ARBA00023065"/>
    </source>
</evidence>
<evidence type="ECO:0000256" key="8">
    <source>
        <dbReference type="ARBA" id="ARBA00023136"/>
    </source>
</evidence>
<dbReference type="OrthoDB" id="441412at2759"/>
<dbReference type="GO" id="GO:0051453">
    <property type="term" value="P:regulation of intracellular pH"/>
    <property type="evidence" value="ECO:0007669"/>
    <property type="project" value="TreeGrafter"/>
</dbReference>
<feature type="compositionally biased region" description="Low complexity" evidence="10">
    <location>
        <begin position="2009"/>
        <end position="2023"/>
    </location>
</feature>
<keyword evidence="9" id="KW-0739">Sodium transport</keyword>
<evidence type="ECO:0000256" key="6">
    <source>
        <dbReference type="ARBA" id="ARBA00023053"/>
    </source>
</evidence>
<evidence type="ECO:0000259" key="12">
    <source>
        <dbReference type="Pfam" id="PF00999"/>
    </source>
</evidence>
<comment type="caution">
    <text evidence="13">The sequence shown here is derived from an EMBL/GenBank/DDBJ whole genome shotgun (WGS) entry which is preliminary data.</text>
</comment>
<feature type="compositionally biased region" description="Low complexity" evidence="10">
    <location>
        <begin position="1497"/>
        <end position="1514"/>
    </location>
</feature>
<feature type="compositionally biased region" description="Polar residues" evidence="10">
    <location>
        <begin position="1282"/>
        <end position="1306"/>
    </location>
</feature>
<evidence type="ECO:0000256" key="11">
    <source>
        <dbReference type="SAM" id="Phobius"/>
    </source>
</evidence>
<dbReference type="PANTHER" id="PTHR10110">
    <property type="entry name" value="SODIUM/HYDROGEN EXCHANGER"/>
    <property type="match status" value="1"/>
</dbReference>
<proteinExistence type="predicted"/>
<dbReference type="InterPro" id="IPR006153">
    <property type="entry name" value="Cation/H_exchanger_TM"/>
</dbReference>
<gene>
    <name evidence="13" type="primary">SLC9C1_3</name>
    <name evidence="13" type="ORF">F1559_002285</name>
</gene>
<feature type="compositionally biased region" description="Polar residues" evidence="10">
    <location>
        <begin position="1252"/>
        <end position="1266"/>
    </location>
</feature>
<feature type="transmembrane region" description="Helical" evidence="11">
    <location>
        <begin position="148"/>
        <end position="171"/>
    </location>
</feature>
<dbReference type="PANTHER" id="PTHR10110:SF86">
    <property type="entry name" value="SODIUM_HYDROGEN EXCHANGER 7"/>
    <property type="match status" value="1"/>
</dbReference>
<feature type="transmembrane region" description="Helical" evidence="11">
    <location>
        <begin position="177"/>
        <end position="200"/>
    </location>
</feature>
<protein>
    <submittedName>
        <fullName evidence="13">Sodium hydrogen exchanger</fullName>
    </submittedName>
</protein>
<feature type="region of interest" description="Disordered" evidence="10">
    <location>
        <begin position="1489"/>
        <end position="1557"/>
    </location>
</feature>
<keyword evidence="4 11" id="KW-0812">Transmembrane</keyword>
<feature type="region of interest" description="Disordered" evidence="10">
    <location>
        <begin position="2002"/>
        <end position="2055"/>
    </location>
</feature>
<feature type="region of interest" description="Disordered" evidence="10">
    <location>
        <begin position="937"/>
        <end position="972"/>
    </location>
</feature>
<sequence length="2066" mass="226847">MQTVFHDLPTKLGVLGTGVFRATNVSSEDAAIFRSCRGFRTGPTSLFTVLLFPLLAILFSYFIRGTFVRYRLTLPYTVPLVLLGGVFGVAGCYLSLGELSQSLRQWVSLNDPTILYYILFPPILFESAMYLDWWVVKHTIPHQFSLSIILVFISAAIIAAFTTYVFGVSGWSFNAGWVFGALISPTDALAVALTLAQTPVRKHIQVMIQGEALFNDGSGFTLFIVFLSRLMPNPNLSIGYIFQQFFRLAGGGILLGVGMGIPTLMLLRLVWRDAAIEIGSTLVMSYLVFYVAEGPCGVSGIVAVSAFGVMFSADRIASITPAFQESLDAFWEAVSHIINSVAFVYAGFISVVNLIVFWGKSGVNAAAIGYGVALYPITYLCRVVAVIALFPILRSGRYGASWREAVLIVHCGLRGAISLIAAQIVFHTPSISGSTVVSARVQLWTSMVVLLTLLFQGTSVRQVAAWLGLLRETEAEVRSFRLQVRRLHRYAKEALWEMHRKSRFVHANWLFVEEAALLPYKLDELILSAGRVRSRIRQLAARYAKAETTPEPTTLTAEPSAQSAPNTRPSRGRQPSPPPEQQGSSLKTPQEALDDHLGGTERRSSPEQAQAPPNDNAFSSDELLPLELTEMPVLDAIEPGFVDNAVPFNHDVASDEVFPSTDLPLSRYPLERKLSHSVLYARQLVECRRRTLLAVRANVQKQHLIGSVSRVTYRLLDSVIDQVNDQVCIQGHQKDIRLFESSQHSGWGLTRWERLGIKLFGRVRFLDRLALAILHRRLFIGYDLLSGLAVGLVQAWRSRYAEFTRALDSLRVLEKIEPNPRSATLLTVILHADAQVLHELERDLQRCEQHLRSMRILSLETVRSCESLRAAAVLLSRQERILETIYAEGLLTKREFRGLVDQIDMRREALQRVSVRFPPPSFEKSIEAGIRRWFLPSSTRGVSPPDNESSSSSSSSSSPGATRKLSDGPGQEAQALSLVATDRARRLYAALRGAGQIRSVLFGERLQASNQRAETIVLVARGVLELRWSWARISPRGSASAADRTGPGCVTDAPASAHHHRQRDHRESLKSASAAPGRGLGQTAGAAGWMRPASPAVDLELGTPVCPHAADSPPASLGVSANQAANRSVDMEIVQETAPTISPTADMPMTHVIARLISRDNRQAEAELASMDARLTAAAATFTGELANNQSSTTAIPAQPASGVAPTHMHIPARFWKYLKKKLLGRGQTRPRRDAPRTPSPSEMDWQENPENRQGSANRHPSTSRMLNDGDVIKRSGGVRGTSATTTTHGPKNRAVSPQSETQVSSPVEGDAKDLVEWADESEMLDSEALAASQAPVPDDHVLSENADSSPRTLSQQETRVHLFETNRTETPMGAFQEYEVVSLLRHDDPLRNVHGIGGVLFDHAYPYELVVASEVASVLLIPRAAFEQIIATDADWHRECLRLAAAEVVDALIPGLETFFGELYRITAAAGQAERAIRDAVLRVPGSSEALDAGNQSATTTAQARQQSRTETQPSLSASTRNTETRPPSAATSRLPPTALSSETSDSVGTPKLPPRQHSFTMYDNYQWSEHHERWWTDASRSTDMQAFMRYQVYVTGALAWYGLYERAYQITRGSFEDHQCLLRAAPSMIMVLLEGTLELRPTSALGAQILSDALLPGRSRQSHGDRSHRADVSSRTLGAAAHGWRRRWRSTPPDGIPPGKLTLLSGADIPSLMRFLNGVDTAPDDEEFVSSQHADGNAFVSGSEESPDDWRACSCRVTAPAVLRLDHLAICDPRPLEDIAIYASSNSRTTTTTVRSSNAQTHQDALAKRTVCYVWMDLTRPSLRNERRRLLQSARRLQAETAQTSEEHRSSGTNGPATRTMLIASALEPTRLRNVSGVAETVSQDVVPIPNANSLSRTNTDSGEDFPRETGSRMIPWRTTDLPPRTVSLLETSTSHSETASAASGTAVQPSGPSSRRRRRLLLLQHLPAGVAQQSTRLRRSRTELADILAAYRPERTAFRLDATVPTNSTTSDGSTRSSGSEITPNGFQGSTTTTSSFVAAPESDEEENQLERDADLMARQHFF</sequence>
<reference evidence="13 14" key="1">
    <citation type="journal article" date="2020" name="J. Phycol.">
        <title>Comparative genome analysis reveals Cyanidiococcus gen. nov., a new extremophilic red algal genus sister to Cyanidioschyzon (Cyanidioschyzonaceae, Rhodophyta).</title>
        <authorList>
            <person name="Liu S.-L."/>
            <person name="Chiang Y.-R."/>
            <person name="Yoon H.S."/>
            <person name="Fu H.-Y."/>
        </authorList>
    </citation>
    <scope>NUCLEOTIDE SEQUENCE [LARGE SCALE GENOMIC DNA]</scope>
    <source>
        <strain evidence="13 14">THAL066</strain>
    </source>
</reference>
<keyword evidence="14" id="KW-1185">Reference proteome</keyword>
<feature type="transmembrane region" description="Helical" evidence="11">
    <location>
        <begin position="116"/>
        <end position="136"/>
    </location>
</feature>
<dbReference type="GO" id="GO:0005886">
    <property type="term" value="C:plasma membrane"/>
    <property type="evidence" value="ECO:0007669"/>
    <property type="project" value="UniProtKB-SubCell"/>
</dbReference>
<organism evidence="13 14">
    <name type="scientific">Cyanidiococcus yangmingshanensis</name>
    <dbReference type="NCBI Taxonomy" id="2690220"/>
    <lineage>
        <taxon>Eukaryota</taxon>
        <taxon>Rhodophyta</taxon>
        <taxon>Bangiophyceae</taxon>
        <taxon>Cyanidiales</taxon>
        <taxon>Cyanidiaceae</taxon>
        <taxon>Cyanidiococcus</taxon>
    </lineage>
</organism>
<feature type="transmembrane region" description="Helical" evidence="11">
    <location>
        <begin position="44"/>
        <end position="62"/>
    </location>
</feature>
<dbReference type="GO" id="GO:0015385">
    <property type="term" value="F:sodium:proton antiporter activity"/>
    <property type="evidence" value="ECO:0007669"/>
    <property type="project" value="InterPro"/>
</dbReference>
<dbReference type="Proteomes" id="UP000530660">
    <property type="component" value="Unassembled WGS sequence"/>
</dbReference>
<feature type="transmembrane region" description="Helical" evidence="11">
    <location>
        <begin position="212"/>
        <end position="232"/>
    </location>
</feature>
<feature type="transmembrane region" description="Helical" evidence="11">
    <location>
        <begin position="74"/>
        <end position="96"/>
    </location>
</feature>